<protein>
    <submittedName>
        <fullName evidence="3">SDR family NAD(P)-dependent oxidoreductase</fullName>
        <ecNumber evidence="3">1.1.1.-</ecNumber>
    </submittedName>
</protein>
<dbReference type="Gene3D" id="3.40.50.720">
    <property type="entry name" value="NAD(P)-binding Rossmann-like Domain"/>
    <property type="match status" value="1"/>
</dbReference>
<keyword evidence="2 3" id="KW-0560">Oxidoreductase</keyword>
<dbReference type="NCBIfam" id="NF005559">
    <property type="entry name" value="PRK07231.1"/>
    <property type="match status" value="1"/>
</dbReference>
<dbReference type="Proteomes" id="UP001596011">
    <property type="component" value="Unassembled WGS sequence"/>
</dbReference>
<dbReference type="Pfam" id="PF13561">
    <property type="entry name" value="adh_short_C2"/>
    <property type="match status" value="1"/>
</dbReference>
<dbReference type="EMBL" id="JBHSFI010000005">
    <property type="protein sequence ID" value="MFC4630064.1"/>
    <property type="molecule type" value="Genomic_DNA"/>
</dbReference>
<dbReference type="InterPro" id="IPR002347">
    <property type="entry name" value="SDR_fam"/>
</dbReference>
<evidence type="ECO:0000313" key="3">
    <source>
        <dbReference type="EMBL" id="MFC4630064.1"/>
    </source>
</evidence>
<evidence type="ECO:0000313" key="4">
    <source>
        <dbReference type="Proteomes" id="UP001596011"/>
    </source>
</evidence>
<dbReference type="RefSeq" id="WP_377137408.1">
    <property type="nucleotide sequence ID" value="NZ_JBHSFI010000005.1"/>
</dbReference>
<name>A0ABV9HLA5_9MICO</name>
<dbReference type="InterPro" id="IPR036291">
    <property type="entry name" value="NAD(P)-bd_dom_sf"/>
</dbReference>
<evidence type="ECO:0000256" key="1">
    <source>
        <dbReference type="ARBA" id="ARBA00006484"/>
    </source>
</evidence>
<dbReference type="PANTHER" id="PTHR42760">
    <property type="entry name" value="SHORT-CHAIN DEHYDROGENASES/REDUCTASES FAMILY MEMBER"/>
    <property type="match status" value="1"/>
</dbReference>
<accession>A0ABV9HLA5</accession>
<dbReference type="EC" id="1.1.1.-" evidence="3"/>
<evidence type="ECO:0000256" key="2">
    <source>
        <dbReference type="ARBA" id="ARBA00023002"/>
    </source>
</evidence>
<keyword evidence="4" id="KW-1185">Reference proteome</keyword>
<proteinExistence type="inferred from homology"/>
<reference evidence="4" key="1">
    <citation type="journal article" date="2019" name="Int. J. Syst. Evol. Microbiol.">
        <title>The Global Catalogue of Microorganisms (GCM) 10K type strain sequencing project: providing services to taxonomists for standard genome sequencing and annotation.</title>
        <authorList>
            <consortium name="The Broad Institute Genomics Platform"/>
            <consortium name="The Broad Institute Genome Sequencing Center for Infectious Disease"/>
            <person name="Wu L."/>
            <person name="Ma J."/>
        </authorList>
    </citation>
    <scope>NUCLEOTIDE SEQUENCE [LARGE SCALE GENOMIC DNA]</scope>
    <source>
        <strain evidence="4">CCUG 42722</strain>
    </source>
</reference>
<comment type="caution">
    <text evidence="3">The sequence shown here is derived from an EMBL/GenBank/DDBJ whole genome shotgun (WGS) entry which is preliminary data.</text>
</comment>
<sequence length="250" mass="25824">MNRLNDRTALVTGGASGIGRAIALRLAAEGAAVLVTDIQDDEGQKVADEIVEKGGRAIFMHHDVADESAWTTAVERAVSEFGGLDVLVNNAGIGDLGTIEDTTLDQYERTISVDQTGVFLGTKAAAEHLKASGHGSVINISSIFGTSGGLGTSPAYHAAKGAVRTLTKNVALAWARAGVRVNSIHPGFIDTPILDAARGTAFETAMVDLTPMGRLGRPEEVAAAAAYLAGDDASFVTGAELYVDGGYIAR</sequence>
<dbReference type="PRINTS" id="PR00081">
    <property type="entry name" value="GDHRDH"/>
</dbReference>
<organism evidence="3 4">
    <name type="scientific">Promicromonospora alba</name>
    <dbReference type="NCBI Taxonomy" id="1616110"/>
    <lineage>
        <taxon>Bacteria</taxon>
        <taxon>Bacillati</taxon>
        <taxon>Actinomycetota</taxon>
        <taxon>Actinomycetes</taxon>
        <taxon>Micrococcales</taxon>
        <taxon>Promicromonosporaceae</taxon>
        <taxon>Promicromonospora</taxon>
    </lineage>
</organism>
<dbReference type="SUPFAM" id="SSF51735">
    <property type="entry name" value="NAD(P)-binding Rossmann-fold domains"/>
    <property type="match status" value="1"/>
</dbReference>
<gene>
    <name evidence="3" type="ORF">ACFO6V_17570</name>
</gene>
<dbReference type="GO" id="GO:0016491">
    <property type="term" value="F:oxidoreductase activity"/>
    <property type="evidence" value="ECO:0007669"/>
    <property type="project" value="UniProtKB-KW"/>
</dbReference>
<dbReference type="PRINTS" id="PR00080">
    <property type="entry name" value="SDRFAMILY"/>
</dbReference>
<dbReference type="PANTHER" id="PTHR42760:SF133">
    <property type="entry name" value="3-OXOACYL-[ACYL-CARRIER-PROTEIN] REDUCTASE"/>
    <property type="match status" value="1"/>
</dbReference>
<comment type="similarity">
    <text evidence="1">Belongs to the short-chain dehydrogenases/reductases (SDR) family.</text>
</comment>